<accession>M5GF02</accession>
<evidence type="ECO:0000313" key="2">
    <source>
        <dbReference type="Proteomes" id="UP000030653"/>
    </source>
</evidence>
<evidence type="ECO:0000313" key="1">
    <source>
        <dbReference type="EMBL" id="EJU03713.1"/>
    </source>
</evidence>
<dbReference type="Gene3D" id="2.40.70.10">
    <property type="entry name" value="Acid Proteases"/>
    <property type="match status" value="1"/>
</dbReference>
<dbReference type="OMA" id="VIMRYHD"/>
<dbReference type="Proteomes" id="UP000030653">
    <property type="component" value="Unassembled WGS sequence"/>
</dbReference>
<dbReference type="InterPro" id="IPR021109">
    <property type="entry name" value="Peptidase_aspartic_dom_sf"/>
</dbReference>
<feature type="non-terminal residue" evidence="1">
    <location>
        <position position="73"/>
    </location>
</feature>
<keyword evidence="2" id="KW-1185">Reference proteome</keyword>
<feature type="non-terminal residue" evidence="1">
    <location>
        <position position="1"/>
    </location>
</feature>
<gene>
    <name evidence="1" type="ORF">DACRYDRAFT_43999</name>
</gene>
<organism evidence="1 2">
    <name type="scientific">Dacryopinax primogenitus (strain DJM 731)</name>
    <name type="common">Brown rot fungus</name>
    <dbReference type="NCBI Taxonomy" id="1858805"/>
    <lineage>
        <taxon>Eukaryota</taxon>
        <taxon>Fungi</taxon>
        <taxon>Dikarya</taxon>
        <taxon>Basidiomycota</taxon>
        <taxon>Agaricomycotina</taxon>
        <taxon>Dacrymycetes</taxon>
        <taxon>Dacrymycetales</taxon>
        <taxon>Dacrymycetaceae</taxon>
        <taxon>Dacryopinax</taxon>
    </lineage>
</organism>
<dbReference type="EMBL" id="JH795859">
    <property type="protein sequence ID" value="EJU03713.1"/>
    <property type="molecule type" value="Genomic_DNA"/>
</dbReference>
<dbReference type="GeneID" id="63689613"/>
<reference evidence="1 2" key="1">
    <citation type="journal article" date="2012" name="Science">
        <title>The Paleozoic origin of enzymatic lignin decomposition reconstructed from 31 fungal genomes.</title>
        <authorList>
            <person name="Floudas D."/>
            <person name="Binder M."/>
            <person name="Riley R."/>
            <person name="Barry K."/>
            <person name="Blanchette R.A."/>
            <person name="Henrissat B."/>
            <person name="Martinez A.T."/>
            <person name="Otillar R."/>
            <person name="Spatafora J.W."/>
            <person name="Yadav J.S."/>
            <person name="Aerts A."/>
            <person name="Benoit I."/>
            <person name="Boyd A."/>
            <person name="Carlson A."/>
            <person name="Copeland A."/>
            <person name="Coutinho P.M."/>
            <person name="de Vries R.P."/>
            <person name="Ferreira P."/>
            <person name="Findley K."/>
            <person name="Foster B."/>
            <person name="Gaskell J."/>
            <person name="Glotzer D."/>
            <person name="Gorecki P."/>
            <person name="Heitman J."/>
            <person name="Hesse C."/>
            <person name="Hori C."/>
            <person name="Igarashi K."/>
            <person name="Jurgens J.A."/>
            <person name="Kallen N."/>
            <person name="Kersten P."/>
            <person name="Kohler A."/>
            <person name="Kuees U."/>
            <person name="Kumar T.K.A."/>
            <person name="Kuo A."/>
            <person name="LaButti K."/>
            <person name="Larrondo L.F."/>
            <person name="Lindquist E."/>
            <person name="Ling A."/>
            <person name="Lombard V."/>
            <person name="Lucas S."/>
            <person name="Lundell T."/>
            <person name="Martin R."/>
            <person name="McLaughlin D.J."/>
            <person name="Morgenstern I."/>
            <person name="Morin E."/>
            <person name="Murat C."/>
            <person name="Nagy L.G."/>
            <person name="Nolan M."/>
            <person name="Ohm R.A."/>
            <person name="Patyshakuliyeva A."/>
            <person name="Rokas A."/>
            <person name="Ruiz-Duenas F.J."/>
            <person name="Sabat G."/>
            <person name="Salamov A."/>
            <person name="Samejima M."/>
            <person name="Schmutz J."/>
            <person name="Slot J.C."/>
            <person name="St John F."/>
            <person name="Stenlid J."/>
            <person name="Sun H."/>
            <person name="Sun S."/>
            <person name="Syed K."/>
            <person name="Tsang A."/>
            <person name="Wiebenga A."/>
            <person name="Young D."/>
            <person name="Pisabarro A."/>
            <person name="Eastwood D.C."/>
            <person name="Martin F."/>
            <person name="Cullen D."/>
            <person name="Grigoriev I.V."/>
            <person name="Hibbett D.S."/>
        </authorList>
    </citation>
    <scope>NUCLEOTIDE SEQUENCE [LARGE SCALE GENOMIC DNA]</scope>
    <source>
        <strain evidence="1 2">DJM-731 SS1</strain>
    </source>
</reference>
<protein>
    <submittedName>
        <fullName evidence="1">Uncharacterized protein</fullName>
    </submittedName>
</protein>
<dbReference type="AlphaFoldDB" id="M5GF02"/>
<sequence>LPRAVPVYNVDGTPNEGGSIRQETDVIMRYHDHSERATFSVCNLGSRAIIVGHTWLKLHNPEIDWKTGQVTMS</sequence>
<name>M5GF02_DACPD</name>
<dbReference type="HOGENOM" id="CLU_000384_32_2_1"/>
<dbReference type="RefSeq" id="XP_040630607.1">
    <property type="nucleotide sequence ID" value="XM_040774551.1"/>
</dbReference>
<proteinExistence type="predicted"/>
<dbReference type="OrthoDB" id="5599419at2759"/>